<organism evidence="1 2">
    <name type="scientific">Microseira wollei NIES-4236</name>
    <dbReference type="NCBI Taxonomy" id="2530354"/>
    <lineage>
        <taxon>Bacteria</taxon>
        <taxon>Bacillati</taxon>
        <taxon>Cyanobacteriota</taxon>
        <taxon>Cyanophyceae</taxon>
        <taxon>Oscillatoriophycideae</taxon>
        <taxon>Aerosakkonematales</taxon>
        <taxon>Aerosakkonemataceae</taxon>
        <taxon>Microseira</taxon>
    </lineage>
</organism>
<dbReference type="EMBL" id="BLAY01000054">
    <property type="protein sequence ID" value="GET38867.1"/>
    <property type="molecule type" value="Genomic_DNA"/>
</dbReference>
<evidence type="ECO:0000313" key="1">
    <source>
        <dbReference type="EMBL" id="GET38867.1"/>
    </source>
</evidence>
<comment type="caution">
    <text evidence="1">The sequence shown here is derived from an EMBL/GenBank/DDBJ whole genome shotgun (WGS) entry which is preliminary data.</text>
</comment>
<evidence type="ECO:0000313" key="2">
    <source>
        <dbReference type="Proteomes" id="UP001050975"/>
    </source>
</evidence>
<dbReference type="RefSeq" id="WP_226583373.1">
    <property type="nucleotide sequence ID" value="NZ_BLAY01000054.1"/>
</dbReference>
<dbReference type="AlphaFoldDB" id="A0AAV3X7M0"/>
<sequence length="115" mass="13371">MGLILKIGKIYTERYGHSGSSFYAKIGRISDVNKSKLEALFTVDVYLSKDASNQQLYPVQSLLYTLKGEDFQKWYSKPLMENQGLDPDQQLYLYLQTVVDPEINQQAWKDWQPDQ</sequence>
<proteinExistence type="predicted"/>
<protein>
    <submittedName>
        <fullName evidence="1">Uncharacterized protein</fullName>
    </submittedName>
</protein>
<reference evidence="1" key="1">
    <citation type="submission" date="2019-10" db="EMBL/GenBank/DDBJ databases">
        <title>Draft genome sequece of Microseira wollei NIES-4236.</title>
        <authorList>
            <person name="Yamaguchi H."/>
            <person name="Suzuki S."/>
            <person name="Kawachi M."/>
        </authorList>
    </citation>
    <scope>NUCLEOTIDE SEQUENCE</scope>
    <source>
        <strain evidence="1">NIES-4236</strain>
    </source>
</reference>
<dbReference type="Proteomes" id="UP001050975">
    <property type="component" value="Unassembled WGS sequence"/>
</dbReference>
<keyword evidence="2" id="KW-1185">Reference proteome</keyword>
<name>A0AAV3X7M0_9CYAN</name>
<accession>A0AAV3X7M0</accession>
<gene>
    <name evidence="1" type="ORF">MiSe_36260</name>
</gene>